<evidence type="ECO:0000256" key="3">
    <source>
        <dbReference type="ARBA" id="ARBA00022448"/>
    </source>
</evidence>
<evidence type="ECO:0000259" key="19">
    <source>
        <dbReference type="SMART" id="SM00918"/>
    </source>
</evidence>
<proteinExistence type="inferred from homology"/>
<dbReference type="EMBL" id="CAJQZP010001342">
    <property type="protein sequence ID" value="CAG5040325.1"/>
    <property type="molecule type" value="Genomic_DNA"/>
</dbReference>
<dbReference type="FunFam" id="3.40.190.10:FF:000324">
    <property type="entry name" value="Predicted protein"/>
    <property type="match status" value="1"/>
</dbReference>
<feature type="transmembrane region" description="Helical" evidence="17">
    <location>
        <begin position="821"/>
        <end position="842"/>
    </location>
</feature>
<comment type="subcellular location">
    <subcellularLocation>
        <location evidence="1">Membrane</location>
        <topology evidence="1">Multi-pass membrane protein</topology>
    </subcellularLocation>
    <subcellularLocation>
        <location evidence="15">Postsynaptic cell membrane</location>
    </subcellularLocation>
</comment>
<name>A0A8S3XZX9_PARAO</name>
<evidence type="ECO:0000256" key="12">
    <source>
        <dbReference type="ARBA" id="ARBA00023257"/>
    </source>
</evidence>
<reference evidence="20" key="1">
    <citation type="submission" date="2021-04" db="EMBL/GenBank/DDBJ databases">
        <authorList>
            <person name="Tunstrom K."/>
        </authorList>
    </citation>
    <scope>NUCLEOTIDE SEQUENCE</scope>
</reference>
<dbReference type="GO" id="GO:0045211">
    <property type="term" value="C:postsynaptic membrane"/>
    <property type="evidence" value="ECO:0007669"/>
    <property type="project" value="UniProtKB-SubCell"/>
</dbReference>
<dbReference type="SMART" id="SM00918">
    <property type="entry name" value="Lig_chan-Glu_bd"/>
    <property type="match status" value="1"/>
</dbReference>
<feature type="region of interest" description="Disordered" evidence="16">
    <location>
        <begin position="1214"/>
        <end position="1248"/>
    </location>
</feature>
<evidence type="ECO:0000256" key="5">
    <source>
        <dbReference type="ARBA" id="ARBA00022989"/>
    </source>
</evidence>
<dbReference type="Pfam" id="PF00060">
    <property type="entry name" value="Lig_chan"/>
    <property type="match status" value="1"/>
</dbReference>
<gene>
    <name evidence="20" type="ORF">PAPOLLO_LOCUS21909</name>
</gene>
<keyword evidence="14" id="KW-0407">Ion channel</keyword>
<dbReference type="InterPro" id="IPR001828">
    <property type="entry name" value="ANF_lig-bd_rcpt"/>
</dbReference>
<evidence type="ECO:0000256" key="14">
    <source>
        <dbReference type="ARBA" id="ARBA00023303"/>
    </source>
</evidence>
<dbReference type="OrthoDB" id="5984008at2759"/>
<evidence type="ECO:0000259" key="18">
    <source>
        <dbReference type="SMART" id="SM00079"/>
    </source>
</evidence>
<dbReference type="InterPro" id="IPR019594">
    <property type="entry name" value="Glu/Gly-bd"/>
</dbReference>
<organism evidence="20 21">
    <name type="scientific">Parnassius apollo</name>
    <name type="common">Apollo butterfly</name>
    <name type="synonym">Papilio apollo</name>
    <dbReference type="NCBI Taxonomy" id="110799"/>
    <lineage>
        <taxon>Eukaryota</taxon>
        <taxon>Metazoa</taxon>
        <taxon>Ecdysozoa</taxon>
        <taxon>Arthropoda</taxon>
        <taxon>Hexapoda</taxon>
        <taxon>Insecta</taxon>
        <taxon>Pterygota</taxon>
        <taxon>Neoptera</taxon>
        <taxon>Endopterygota</taxon>
        <taxon>Lepidoptera</taxon>
        <taxon>Glossata</taxon>
        <taxon>Ditrysia</taxon>
        <taxon>Papilionoidea</taxon>
        <taxon>Papilionidae</taxon>
        <taxon>Parnassiinae</taxon>
        <taxon>Parnassini</taxon>
        <taxon>Parnassius</taxon>
        <taxon>Parnassius</taxon>
    </lineage>
</organism>
<accession>A0A8S3XZX9</accession>
<keyword evidence="13" id="KW-1071">Ligand-gated ion channel</keyword>
<keyword evidence="11" id="KW-0325">Glycoprotein</keyword>
<evidence type="ECO:0000256" key="7">
    <source>
        <dbReference type="ARBA" id="ARBA00023054"/>
    </source>
</evidence>
<evidence type="ECO:0000256" key="17">
    <source>
        <dbReference type="SAM" id="Phobius"/>
    </source>
</evidence>
<keyword evidence="6" id="KW-0770">Synapse</keyword>
<dbReference type="PANTHER" id="PTHR18966">
    <property type="entry name" value="IONOTROPIC GLUTAMATE RECEPTOR"/>
    <property type="match status" value="1"/>
</dbReference>
<comment type="similarity">
    <text evidence="2">Belongs to the glutamate-gated ion channel (TC 1.A.10.1) family.</text>
</comment>
<keyword evidence="12" id="KW-0628">Postsynaptic cell membrane</keyword>
<feature type="domain" description="Ionotropic glutamate receptor C-terminal" evidence="18">
    <location>
        <begin position="652"/>
        <end position="1050"/>
    </location>
</feature>
<dbReference type="SMART" id="SM00079">
    <property type="entry name" value="PBPe"/>
    <property type="match status" value="1"/>
</dbReference>
<protein>
    <submittedName>
        <fullName evidence="20">(apollo) hypothetical protein</fullName>
    </submittedName>
</protein>
<dbReference type="FunFam" id="1.10.287.70:FF:000191">
    <property type="entry name" value="Glutamate receptor ionotropic, NMDA 3A"/>
    <property type="match status" value="1"/>
</dbReference>
<keyword evidence="7" id="KW-0175">Coiled coil</keyword>
<evidence type="ECO:0000256" key="15">
    <source>
        <dbReference type="ARBA" id="ARBA00034100"/>
    </source>
</evidence>
<feature type="compositionally biased region" description="Low complexity" evidence="16">
    <location>
        <begin position="1221"/>
        <end position="1231"/>
    </location>
</feature>
<keyword evidence="5 17" id="KW-1133">Transmembrane helix</keyword>
<dbReference type="GO" id="GO:0015276">
    <property type="term" value="F:ligand-gated monoatomic ion channel activity"/>
    <property type="evidence" value="ECO:0007669"/>
    <property type="project" value="InterPro"/>
</dbReference>
<dbReference type="InterPro" id="IPR001320">
    <property type="entry name" value="Iontro_rcpt_C"/>
</dbReference>
<keyword evidence="21" id="KW-1185">Reference proteome</keyword>
<keyword evidence="3" id="KW-0813">Transport</keyword>
<dbReference type="GO" id="GO:0043226">
    <property type="term" value="C:organelle"/>
    <property type="evidence" value="ECO:0007669"/>
    <property type="project" value="UniProtKB-ARBA"/>
</dbReference>
<evidence type="ECO:0000256" key="13">
    <source>
        <dbReference type="ARBA" id="ARBA00023286"/>
    </source>
</evidence>
<evidence type="ECO:0000256" key="9">
    <source>
        <dbReference type="ARBA" id="ARBA00023136"/>
    </source>
</evidence>
<feature type="transmembrane region" description="Helical" evidence="17">
    <location>
        <begin position="1067"/>
        <end position="1092"/>
    </location>
</feature>
<sequence>MLRFSARVLERACSALAGRRVAALLVCGGGASASSVVTAASRAGVPVLRTSPSHLHLSYTIANDLLPLEIRLEVTARETLHALRATLLHTHWHKFTLLAEEDIYSSLYLRKDLSSIITSQPLNPKWLSLPTKYSRHVIFRRLAEVSRLTRGVVVLICDLQYAKIVMDEAKRLNMLDGHFFWLWIDASREFDVFHNIVNLSHTQDKNQNFKDFKYKEEIFISDGFERRKRVDADNNSIAYVSNRYLQEKSKIKPSENETSGYHLSISNNSNNTLFRYIRSKLNESKAHINKKLNESYYNTSKNSSLESLRSLNVHNKGVESSKIGNKSLEKEDDSSFYNSYITRNNGLGIKVENELFNKSVNNLNVNDFVKKSIEHKYLDIKNEEGDLIDREFSSDISDFLMNPTVHTSTMINVRNKMVYKRDKYVMKNETFEYKKQKSKDNKTKDFSNLPIGLLALYPQPMIIDQMFIESAVRLTIGALRRVLRACDAWSAQAQFLSDATASCWEEPSDAAADFSVEFVREMRISSTAVLAGGNEKLEPALIARFSLLNLISNPKGGNVWREVGQVKGRNVQLHTIVWPGGHLVAHGQSAGARTIFRIVTALAPPFVMEGELDEDGQCLRGLTCHRPQTSDRDNLTLVFNELERESDQETNDFFFPTPKPTTFSRMATHCCYGLAMDLLENIAEELEFDFHLYIVEDGLYGSRKIVRPFRRLFEKNMPNEFWSKQENYHSQIYKNDEEIEPKTGYNPEMPDDSEKWNGIIGDLVSGAAHMSFAALSVSAARAEVVDFSQPYFFSGVSILAAPNQRPDIPLLAFLLPFSPELWIAIFTSLNVTAIAVAIYEWLSPFGLNPWGRQRSKNFSISSALWVMWGLLCGHLVAFKAPKSWPNKFLINVWGGFSVIFVASYTANIAALIAGLFFHNAVDDYQGRNNWLSLRVGTARSSVAEYYVQRNNPHLAQQIRKYALQDIEEGIQRLRNGTLDLLIADTPVLDYYRATDHGCKLQKVGDHALTKDTYAIGMAKGFPLKDSISAVIAKYSSNGYMDILTEKWYGALPCFKLSPDYGIQPKPLGVAAVAGVFLLLGVGMIVGCLILILEHLFYKYTLPILRHQPKGTIWRSRNIMFFSQKLYRFINCVELVSPHHAARELVNTIRQGHFTSLFQKSVKRKEHEQRRRRKSKAQFFEMIQEIRRVQQGRDHSLDSIKENVAIETSEVSEEITESKFLSPSPEVSSRSPRQGHSPRQLRSPKTRRKRCSLAGLNVRRFSTDSVLGSDTTSFYERTSLNIGRRLSRDVSCLTNSPPDINSRLRTPSPMVLRAEASSTRSYQDVSERTDKFLSVDPPLYRASVEIMVSKEHDLPPAPPYPKVSITGARSELSRLSEEELIRLWRSSEREVREALLAALQEKRASLDPKQDPG</sequence>
<evidence type="ECO:0000256" key="8">
    <source>
        <dbReference type="ARBA" id="ARBA00023065"/>
    </source>
</evidence>
<evidence type="ECO:0000256" key="10">
    <source>
        <dbReference type="ARBA" id="ARBA00023170"/>
    </source>
</evidence>
<feature type="transmembrane region" description="Helical" evidence="17">
    <location>
        <begin position="863"/>
        <end position="880"/>
    </location>
</feature>
<dbReference type="Pfam" id="PF01094">
    <property type="entry name" value="ANF_receptor"/>
    <property type="match status" value="1"/>
</dbReference>
<keyword evidence="9 17" id="KW-0472">Membrane</keyword>
<evidence type="ECO:0000256" key="6">
    <source>
        <dbReference type="ARBA" id="ARBA00023018"/>
    </source>
</evidence>
<feature type="transmembrane region" description="Helical" evidence="17">
    <location>
        <begin position="892"/>
        <end position="917"/>
    </location>
</feature>
<dbReference type="FunFam" id="3.40.190.10:FF:000078">
    <property type="entry name" value="glutamate receptor ionotropic, NMDA 3B"/>
    <property type="match status" value="1"/>
</dbReference>
<evidence type="ECO:0000256" key="1">
    <source>
        <dbReference type="ARBA" id="ARBA00004141"/>
    </source>
</evidence>
<dbReference type="InterPro" id="IPR015683">
    <property type="entry name" value="Ionotropic_Glu_rcpt"/>
</dbReference>
<evidence type="ECO:0000256" key="4">
    <source>
        <dbReference type="ARBA" id="ARBA00022692"/>
    </source>
</evidence>
<keyword evidence="4 17" id="KW-0812">Transmembrane</keyword>
<feature type="domain" description="Ionotropic glutamate receptor L-glutamate and glycine-binding" evidence="19">
    <location>
        <begin position="660"/>
        <end position="765"/>
    </location>
</feature>
<comment type="caution">
    <text evidence="20">The sequence shown here is derived from an EMBL/GenBank/DDBJ whole genome shotgun (WGS) entry which is preliminary data.</text>
</comment>
<dbReference type="Proteomes" id="UP000691718">
    <property type="component" value="Unassembled WGS sequence"/>
</dbReference>
<keyword evidence="8" id="KW-0406">Ion transport</keyword>
<evidence type="ECO:0000313" key="20">
    <source>
        <dbReference type="EMBL" id="CAG5040325.1"/>
    </source>
</evidence>
<evidence type="ECO:0000313" key="21">
    <source>
        <dbReference type="Proteomes" id="UP000691718"/>
    </source>
</evidence>
<keyword evidence="10" id="KW-0675">Receptor</keyword>
<evidence type="ECO:0000256" key="2">
    <source>
        <dbReference type="ARBA" id="ARBA00008685"/>
    </source>
</evidence>
<dbReference type="Pfam" id="PF10613">
    <property type="entry name" value="Lig_chan-Glu_bd"/>
    <property type="match status" value="1"/>
</dbReference>
<evidence type="ECO:0000256" key="16">
    <source>
        <dbReference type="SAM" id="MobiDB-lite"/>
    </source>
</evidence>
<evidence type="ECO:0000256" key="11">
    <source>
        <dbReference type="ARBA" id="ARBA00023180"/>
    </source>
</evidence>